<dbReference type="Pfam" id="PF02913">
    <property type="entry name" value="FAD-oxidase_C"/>
    <property type="match status" value="1"/>
</dbReference>
<dbReference type="Proteomes" id="UP000525089">
    <property type="component" value="Unassembled WGS sequence"/>
</dbReference>
<dbReference type="Gene3D" id="1.10.45.10">
    <property type="entry name" value="Vanillyl-alcohol Oxidase, Chain A, domain 4"/>
    <property type="match status" value="1"/>
</dbReference>
<keyword evidence="10" id="KW-0496">Mitochondrion</keyword>
<dbReference type="InterPro" id="IPR016171">
    <property type="entry name" value="Vanillyl_alc_oxidase_C-sub2"/>
</dbReference>
<dbReference type="Gene3D" id="3.30.70.2740">
    <property type="match status" value="1"/>
</dbReference>
<evidence type="ECO:0000259" key="15">
    <source>
        <dbReference type="PROSITE" id="PS51387"/>
    </source>
</evidence>
<dbReference type="GO" id="GO:0006108">
    <property type="term" value="P:malate metabolic process"/>
    <property type="evidence" value="ECO:0007669"/>
    <property type="project" value="UniProtKB-ARBA"/>
</dbReference>
<dbReference type="InterPro" id="IPR016164">
    <property type="entry name" value="FAD-linked_Oxase-like_C"/>
</dbReference>
<dbReference type="GO" id="GO:0046872">
    <property type="term" value="F:metal ion binding"/>
    <property type="evidence" value="ECO:0007669"/>
    <property type="project" value="UniProtKB-KW"/>
</dbReference>
<dbReference type="Gene3D" id="3.30.43.10">
    <property type="entry name" value="Uridine Diphospho-n-acetylenolpyruvylglucosamine Reductase, domain 2"/>
    <property type="match status" value="1"/>
</dbReference>
<evidence type="ECO:0000313" key="17">
    <source>
        <dbReference type="Proteomes" id="UP000525089"/>
    </source>
</evidence>
<comment type="function">
    <text evidence="13">Catalyzes the oxidation of D-2-hydroxyglutarate (D-2-HG) to alpha-ketoglutarate. Also catalyzes the oxidation of other D-2-hydroxyacids, such as D-malate (D-MAL) and D-lactate (D-LAC). Exhibits high activities towards D-2-HG and D-MAL but a very weak activity towards D-LAC.</text>
</comment>
<dbReference type="InterPro" id="IPR036318">
    <property type="entry name" value="FAD-bd_PCMH-like_sf"/>
</dbReference>
<comment type="catalytic activity">
    <reaction evidence="14">
        <text>(R)-malate + A = oxaloacetate + AH2</text>
        <dbReference type="Rhea" id="RHEA:67460"/>
        <dbReference type="ChEBI" id="CHEBI:13193"/>
        <dbReference type="ChEBI" id="CHEBI:15588"/>
        <dbReference type="ChEBI" id="CHEBI:16452"/>
        <dbReference type="ChEBI" id="CHEBI:17499"/>
    </reaction>
    <physiologicalReaction direction="left-to-right" evidence="14">
        <dbReference type="Rhea" id="RHEA:67461"/>
    </physiologicalReaction>
</comment>
<evidence type="ECO:0000313" key="16">
    <source>
        <dbReference type="EMBL" id="NWS14998.1"/>
    </source>
</evidence>
<dbReference type="EMBL" id="VYXB01003975">
    <property type="protein sequence ID" value="NWS14998.1"/>
    <property type="molecule type" value="Genomic_DNA"/>
</dbReference>
<gene>
    <name evidence="16" type="primary">D2hgdh</name>
    <name evidence="16" type="ORF">PACMIN_R14167</name>
</gene>
<dbReference type="InterPro" id="IPR016167">
    <property type="entry name" value="FAD-bd_PCMH_sub1"/>
</dbReference>
<evidence type="ECO:0000256" key="13">
    <source>
        <dbReference type="ARBA" id="ARBA00045410"/>
    </source>
</evidence>
<dbReference type="SUPFAM" id="SSF56176">
    <property type="entry name" value="FAD-binding/transporter-associated domain-like"/>
    <property type="match status" value="1"/>
</dbReference>
<dbReference type="FunFam" id="3.30.70.2740:FF:000002">
    <property type="entry name" value="D-2-hydroxyglutarate dehydrogenase mitochondrial"/>
    <property type="match status" value="1"/>
</dbReference>
<evidence type="ECO:0000256" key="11">
    <source>
        <dbReference type="ARBA" id="ARBA00039003"/>
    </source>
</evidence>
<evidence type="ECO:0000256" key="10">
    <source>
        <dbReference type="ARBA" id="ARBA00023128"/>
    </source>
</evidence>
<keyword evidence="5" id="KW-0479">Metal-binding</keyword>
<dbReference type="PANTHER" id="PTHR43716:SF1">
    <property type="entry name" value="D-2-HYDROXYGLUTARATE DEHYDROGENASE, MITOCHONDRIAL"/>
    <property type="match status" value="1"/>
</dbReference>
<feature type="non-terminal residue" evidence="16">
    <location>
        <position position="480"/>
    </location>
</feature>
<comment type="subcellular location">
    <subcellularLocation>
        <location evidence="2">Mitochondrion</location>
    </subcellularLocation>
</comment>
<feature type="non-terminal residue" evidence="16">
    <location>
        <position position="1"/>
    </location>
</feature>
<dbReference type="SUPFAM" id="SSF55103">
    <property type="entry name" value="FAD-linked oxidases, C-terminal domain"/>
    <property type="match status" value="1"/>
</dbReference>
<comment type="cofactor">
    <cofactor evidence="1">
        <name>FAD</name>
        <dbReference type="ChEBI" id="CHEBI:57692"/>
    </cofactor>
</comment>
<evidence type="ECO:0000256" key="1">
    <source>
        <dbReference type="ARBA" id="ARBA00001974"/>
    </source>
</evidence>
<keyword evidence="8" id="KW-0809">Transit peptide</keyword>
<dbReference type="InterPro" id="IPR051264">
    <property type="entry name" value="FAD-oxidored/transferase_4"/>
</dbReference>
<dbReference type="InterPro" id="IPR016166">
    <property type="entry name" value="FAD-bd_PCMH"/>
</dbReference>
<dbReference type="GO" id="GO:0071949">
    <property type="term" value="F:FAD binding"/>
    <property type="evidence" value="ECO:0007669"/>
    <property type="project" value="InterPro"/>
</dbReference>
<dbReference type="EC" id="1.1.99.39" evidence="11"/>
<keyword evidence="4" id="KW-0285">Flavoprotein</keyword>
<dbReference type="GO" id="GO:0005739">
    <property type="term" value="C:mitochondrion"/>
    <property type="evidence" value="ECO:0007669"/>
    <property type="project" value="UniProtKB-SubCell"/>
</dbReference>
<evidence type="ECO:0000256" key="14">
    <source>
        <dbReference type="ARBA" id="ARBA00049267"/>
    </source>
</evidence>
<sequence>EVVATSERYAVRRLPFARLGDSDVAFFERVMPGRVVTGEEEVKPFNVDWLKSVRGCSQLVLKPQTTAEVSQVLRYCHERNLAVTPQGGNTGLVGGSVPVFDEIILSTALMNRIISFDKGLFVPFILVCQAGCVLERLNEYLEEQGFIMPLDLGAKGSCHIGGNMATNAGGLRLLRYGSLRGTVLGLEVVLADGSALDCLASLRKDNTGYDLKQLFIGSEGTLGVITAVSILCPQKPKAVNVAFLGCQSFTKVLETFTTCRAMLGEILSAYEFMDEKCMELVERHLKLSSPVTGSPFYVLIETSGSNSTHDEAKLNSFLEQATASGLVTDGTVATDDKKIKASHLRERITEALTHEGYVYKYDISLPVGKLYDLVTDMRARLGHSAKNVVGYGHLGDGNLHLNITAESYSHSLLDAIEPFVYEWTARCSGSISAEHGLGFKKKQFIEYSKASGAVALMQRFKAMLDPKGILNPYKTLPSAP</sequence>
<keyword evidence="7" id="KW-0862">Zinc</keyword>
<keyword evidence="6" id="KW-0274">FAD</keyword>
<organism evidence="16 17">
    <name type="scientific">Pachyramphus minor</name>
    <dbReference type="NCBI Taxonomy" id="369605"/>
    <lineage>
        <taxon>Eukaryota</taxon>
        <taxon>Metazoa</taxon>
        <taxon>Chordata</taxon>
        <taxon>Craniata</taxon>
        <taxon>Vertebrata</taxon>
        <taxon>Euteleostomi</taxon>
        <taxon>Archelosauria</taxon>
        <taxon>Archosauria</taxon>
        <taxon>Dinosauria</taxon>
        <taxon>Saurischia</taxon>
        <taxon>Theropoda</taxon>
        <taxon>Coelurosauria</taxon>
        <taxon>Aves</taxon>
        <taxon>Neognathae</taxon>
        <taxon>Neoaves</taxon>
        <taxon>Telluraves</taxon>
        <taxon>Australaves</taxon>
        <taxon>Passeriformes</taxon>
        <taxon>Tyrannidae</taxon>
        <taxon>Pachyramphus</taxon>
    </lineage>
</organism>
<evidence type="ECO:0000256" key="4">
    <source>
        <dbReference type="ARBA" id="ARBA00022630"/>
    </source>
</evidence>
<keyword evidence="17" id="KW-1185">Reference proteome</keyword>
<comment type="caution">
    <text evidence="16">The sequence shown here is derived from an EMBL/GenBank/DDBJ whole genome shotgun (WGS) entry which is preliminary data.</text>
</comment>
<dbReference type="FunFam" id="3.30.465.10:FF:000053">
    <property type="entry name" value="D-lactate dehydrogenase (Cytochrome), putative"/>
    <property type="match status" value="1"/>
</dbReference>
<evidence type="ECO:0000256" key="8">
    <source>
        <dbReference type="ARBA" id="ARBA00022946"/>
    </source>
</evidence>
<comment type="similarity">
    <text evidence="3">Belongs to the FAD-binding oxidoreductase/transferase type 4 family.</text>
</comment>
<protein>
    <recommendedName>
        <fullName evidence="12">D-2-hydroxyglutarate dehydrogenase, mitochondrial</fullName>
        <ecNumber evidence="11">1.1.99.39</ecNumber>
    </recommendedName>
</protein>
<dbReference type="Gene3D" id="3.30.465.10">
    <property type="match status" value="1"/>
</dbReference>
<dbReference type="GO" id="GO:0051990">
    <property type="term" value="F:(R)-2-hydroxyglutarate dehydrogenase activity"/>
    <property type="evidence" value="ECO:0007669"/>
    <property type="project" value="UniProtKB-EC"/>
</dbReference>
<evidence type="ECO:0000256" key="9">
    <source>
        <dbReference type="ARBA" id="ARBA00023002"/>
    </source>
</evidence>
<dbReference type="Pfam" id="PF01565">
    <property type="entry name" value="FAD_binding_4"/>
    <property type="match status" value="1"/>
</dbReference>
<dbReference type="FunFam" id="3.30.70.2190:FF:000001">
    <property type="entry name" value="D-2-hydroxyglutarate dehydrogenase mitochondrial"/>
    <property type="match status" value="1"/>
</dbReference>
<dbReference type="InterPro" id="IPR006094">
    <property type="entry name" value="Oxid_FAD_bind_N"/>
</dbReference>
<feature type="domain" description="FAD-binding PCMH-type" evidence="15">
    <location>
        <begin position="53"/>
        <end position="235"/>
    </location>
</feature>
<dbReference type="InterPro" id="IPR016169">
    <property type="entry name" value="FAD-bd_PCMH_sub2"/>
</dbReference>
<evidence type="ECO:0000256" key="12">
    <source>
        <dbReference type="ARBA" id="ARBA00039639"/>
    </source>
</evidence>
<accession>A0A7K5D3S9</accession>
<dbReference type="PROSITE" id="PS51387">
    <property type="entry name" value="FAD_PCMH"/>
    <property type="match status" value="1"/>
</dbReference>
<evidence type="ECO:0000256" key="7">
    <source>
        <dbReference type="ARBA" id="ARBA00022833"/>
    </source>
</evidence>
<evidence type="ECO:0000256" key="2">
    <source>
        <dbReference type="ARBA" id="ARBA00004173"/>
    </source>
</evidence>
<dbReference type="InterPro" id="IPR004113">
    <property type="entry name" value="FAD-bd_oxidored_4_C"/>
</dbReference>
<dbReference type="FunFam" id="3.30.43.10:FF:000002">
    <property type="entry name" value="D-2-hydroxyglutarate dehydrogenase, mitochondrial"/>
    <property type="match status" value="1"/>
</dbReference>
<dbReference type="PANTHER" id="PTHR43716">
    <property type="entry name" value="D-2-HYDROXYGLUTARATE DEHYDROGENASE, MITOCHONDRIAL"/>
    <property type="match status" value="1"/>
</dbReference>
<dbReference type="Gene3D" id="3.30.70.2190">
    <property type="match status" value="1"/>
</dbReference>
<dbReference type="AlphaFoldDB" id="A0A7K5D3S9"/>
<keyword evidence="9" id="KW-0560">Oxidoreductase</keyword>
<evidence type="ECO:0000256" key="5">
    <source>
        <dbReference type="ARBA" id="ARBA00022723"/>
    </source>
</evidence>
<dbReference type="FunFam" id="1.10.45.10:FF:000001">
    <property type="entry name" value="D-lactate dehydrogenase mitochondrial"/>
    <property type="match status" value="1"/>
</dbReference>
<reference evidence="16 17" key="1">
    <citation type="submission" date="2019-09" db="EMBL/GenBank/DDBJ databases">
        <title>Bird 10,000 Genomes (B10K) Project - Family phase.</title>
        <authorList>
            <person name="Zhang G."/>
        </authorList>
    </citation>
    <scope>NUCLEOTIDE SEQUENCE [LARGE SCALE GENOMIC DNA]</scope>
    <source>
        <strain evidence="16">B10K-DU-001-72</strain>
        <tissue evidence="16">Muscle</tissue>
    </source>
</reference>
<name>A0A7K5D3S9_9TYRA</name>
<evidence type="ECO:0000256" key="3">
    <source>
        <dbReference type="ARBA" id="ARBA00008000"/>
    </source>
</evidence>
<evidence type="ECO:0000256" key="6">
    <source>
        <dbReference type="ARBA" id="ARBA00022827"/>
    </source>
</evidence>
<proteinExistence type="inferred from homology"/>